<proteinExistence type="predicted"/>
<dbReference type="Proteomes" id="UP000724672">
    <property type="component" value="Unassembled WGS sequence"/>
</dbReference>
<evidence type="ECO:0000313" key="2">
    <source>
        <dbReference type="Proteomes" id="UP000724672"/>
    </source>
</evidence>
<dbReference type="EMBL" id="WSFT01000053">
    <property type="protein sequence ID" value="MBS4539786.1"/>
    <property type="molecule type" value="Genomic_DNA"/>
</dbReference>
<gene>
    <name evidence="1" type="ORF">GOQ27_15030</name>
</gene>
<accession>A0A942UZC0</accession>
<reference evidence="1" key="1">
    <citation type="submission" date="2019-12" db="EMBL/GenBank/DDBJ databases">
        <title>Clostridiaceae gen. nov. sp. nov., isolated from sediment in Xinjiang, China.</title>
        <authorList>
            <person name="Zhang R."/>
        </authorList>
    </citation>
    <scope>NUCLEOTIDE SEQUENCE</scope>
    <source>
        <strain evidence="1">D2Q-11</strain>
    </source>
</reference>
<keyword evidence="2" id="KW-1185">Reference proteome</keyword>
<evidence type="ECO:0000313" key="1">
    <source>
        <dbReference type="EMBL" id="MBS4539786.1"/>
    </source>
</evidence>
<dbReference type="AlphaFoldDB" id="A0A942UZC0"/>
<comment type="caution">
    <text evidence="1">The sequence shown here is derived from an EMBL/GenBank/DDBJ whole genome shotgun (WGS) entry which is preliminary data.</text>
</comment>
<organism evidence="1 2">
    <name type="scientific">Anaeromonas frigoriresistens</name>
    <dbReference type="NCBI Taxonomy" id="2683708"/>
    <lineage>
        <taxon>Bacteria</taxon>
        <taxon>Bacillati</taxon>
        <taxon>Bacillota</taxon>
        <taxon>Tissierellia</taxon>
        <taxon>Tissierellales</taxon>
        <taxon>Thermohalobacteraceae</taxon>
        <taxon>Anaeromonas</taxon>
    </lineage>
</organism>
<sequence length="208" mass="24834">MIEIKFNASIFERDFPDKLNEYLKYNQEKFKANVSYDLRIEYSYAKFDKSKTILTEPLDQENTEIKHNQIQKVLNSQFNKIGEILDEYKISIFDYISMGNTFMKKKQVLISFKEVSSDDKKRNLRVFSNIPDISPTMDVLADIARDKFKEFIDKIGSWDDVARMFGTYPDKDQKKLYKIYLEKLYFPSGEEYKKNTKELISNYKKTFE</sequence>
<protein>
    <submittedName>
        <fullName evidence="1">Uncharacterized protein</fullName>
    </submittedName>
</protein>
<name>A0A942UZC0_9FIRM</name>
<dbReference type="RefSeq" id="WP_203367700.1">
    <property type="nucleotide sequence ID" value="NZ_WSFT01000053.1"/>
</dbReference>